<evidence type="ECO:0000313" key="4">
    <source>
        <dbReference type="Proteomes" id="UP001198565"/>
    </source>
</evidence>
<dbReference type="InterPro" id="IPR011089">
    <property type="entry name" value="GmrSD_C"/>
</dbReference>
<feature type="compositionally biased region" description="Basic and acidic residues" evidence="1">
    <location>
        <begin position="164"/>
        <end position="173"/>
    </location>
</feature>
<dbReference type="EMBL" id="JAINVZ010000040">
    <property type="protein sequence ID" value="MBY8889295.1"/>
    <property type="molecule type" value="Genomic_DNA"/>
</dbReference>
<comment type="caution">
    <text evidence="3">The sequence shown here is derived from an EMBL/GenBank/DDBJ whole genome shotgun (WGS) entry which is preliminary data.</text>
</comment>
<dbReference type="GO" id="GO:0004519">
    <property type="term" value="F:endonuclease activity"/>
    <property type="evidence" value="ECO:0007669"/>
    <property type="project" value="UniProtKB-KW"/>
</dbReference>
<organism evidence="3 4">
    <name type="scientific">Streptantibioticus parmotrematis</name>
    <dbReference type="NCBI Taxonomy" id="2873249"/>
    <lineage>
        <taxon>Bacteria</taxon>
        <taxon>Bacillati</taxon>
        <taxon>Actinomycetota</taxon>
        <taxon>Actinomycetes</taxon>
        <taxon>Kitasatosporales</taxon>
        <taxon>Streptomycetaceae</taxon>
        <taxon>Streptantibioticus</taxon>
    </lineage>
</organism>
<evidence type="ECO:0000256" key="1">
    <source>
        <dbReference type="SAM" id="MobiDB-lite"/>
    </source>
</evidence>
<dbReference type="Pfam" id="PF07510">
    <property type="entry name" value="GmrSD_C"/>
    <property type="match status" value="1"/>
</dbReference>
<name>A0ABS7R1H2_9ACTN</name>
<keyword evidence="3" id="KW-0255">Endonuclease</keyword>
<evidence type="ECO:0000259" key="2">
    <source>
        <dbReference type="Pfam" id="PF07510"/>
    </source>
</evidence>
<protein>
    <submittedName>
        <fullName evidence="3">HNH endonuclease family protein</fullName>
    </submittedName>
</protein>
<feature type="region of interest" description="Disordered" evidence="1">
    <location>
        <begin position="155"/>
        <end position="174"/>
    </location>
</feature>
<proteinExistence type="predicted"/>
<keyword evidence="3" id="KW-0378">Hydrolase</keyword>
<sequence>MALVVAGVALAGCQGSSGADAKASSKGGAPGRAVTALGELRVSSAASVRGYNRVKDFGPAWSDDTGAPGGHNGCDTRDDILRRDLTGIRLDGRCKVASGTLRDPYTGRTIRFIRGRETSSAVQIDHMAALGDVWTTGAAALSQAQREELANDPLNLEAVDGPTNDDKGDDDASRWLPPATGYRCEYVARQVAVKTKYRLWVTPSEKSAMEKVLAACPTQPLPTEASPEVTLKS</sequence>
<dbReference type="PANTHER" id="PTHR24094:SF15">
    <property type="entry name" value="AMP-DEPENDENT SYNTHETASE_LIGASE DOMAIN-CONTAINING PROTEIN-RELATED"/>
    <property type="match status" value="1"/>
</dbReference>
<keyword evidence="3" id="KW-0540">Nuclease</keyword>
<evidence type="ECO:0000313" key="3">
    <source>
        <dbReference type="EMBL" id="MBY8889295.1"/>
    </source>
</evidence>
<dbReference type="Proteomes" id="UP001198565">
    <property type="component" value="Unassembled WGS sequence"/>
</dbReference>
<keyword evidence="4" id="KW-1185">Reference proteome</keyword>
<dbReference type="PANTHER" id="PTHR24094">
    <property type="entry name" value="SECRETED PROTEIN"/>
    <property type="match status" value="1"/>
</dbReference>
<gene>
    <name evidence="3" type="ORF">K7472_31300</name>
</gene>
<accession>A0ABS7R1H2</accession>
<reference evidence="3 4" key="1">
    <citation type="submission" date="2021-08" db="EMBL/GenBank/DDBJ databases">
        <title>Streptomyces sp. PTM05 isolated from lichen.</title>
        <authorList>
            <person name="Somphong A."/>
            <person name="Phongsopitanun W."/>
            <person name="Tanasupawat S."/>
        </authorList>
    </citation>
    <scope>NUCLEOTIDE SEQUENCE [LARGE SCALE GENOMIC DNA]</scope>
    <source>
        <strain evidence="3 4">Ptm05</strain>
    </source>
</reference>
<feature type="domain" description="GmrSD restriction endonucleases C-terminal" evidence="2">
    <location>
        <begin position="75"/>
        <end position="211"/>
    </location>
</feature>